<dbReference type="GO" id="GO:0046872">
    <property type="term" value="F:metal ion binding"/>
    <property type="evidence" value="ECO:0007669"/>
    <property type="project" value="InterPro"/>
</dbReference>
<evidence type="ECO:0000256" key="6">
    <source>
        <dbReference type="ARBA" id="ARBA00023242"/>
    </source>
</evidence>
<evidence type="ECO:0000256" key="8">
    <source>
        <dbReference type="SAM" id="Coils"/>
    </source>
</evidence>
<comment type="caution">
    <text evidence="11">The sequence shown here is derived from an EMBL/GenBank/DDBJ whole genome shotgun (WGS) entry which is preliminary data.</text>
</comment>
<dbReference type="AlphaFoldDB" id="A0A066XPW1"/>
<evidence type="ECO:0000256" key="9">
    <source>
        <dbReference type="SAM" id="MobiDB-lite"/>
    </source>
</evidence>
<keyword evidence="12" id="KW-1185">Reference proteome</keyword>
<dbReference type="GO" id="GO:0005634">
    <property type="term" value="C:nucleus"/>
    <property type="evidence" value="ECO:0007669"/>
    <property type="project" value="UniProtKB-SubCell"/>
</dbReference>
<dbReference type="EMBL" id="JMSE01000277">
    <property type="protein sequence ID" value="KDN70932.1"/>
    <property type="molecule type" value="Genomic_DNA"/>
</dbReference>
<keyword evidence="7" id="KW-0137">Centromere</keyword>
<evidence type="ECO:0000256" key="3">
    <source>
        <dbReference type="ARBA" id="ARBA00005795"/>
    </source>
</evidence>
<protein>
    <recommendedName>
        <fullName evidence="10">Lipoxygenase domain-containing protein</fullName>
    </recommendedName>
</protein>
<comment type="subcellular location">
    <subcellularLocation>
        <location evidence="2">Chromosome</location>
        <location evidence="2">Centromere</location>
    </subcellularLocation>
    <subcellularLocation>
        <location evidence="1">Nucleus</location>
    </subcellularLocation>
</comment>
<dbReference type="GO" id="GO:0016702">
    <property type="term" value="F:oxidoreductase activity, acting on single donors with incorporation of molecular oxygen, incorporation of two atoms of oxygen"/>
    <property type="evidence" value="ECO:0007669"/>
    <property type="project" value="InterPro"/>
</dbReference>
<dbReference type="GO" id="GO:0000775">
    <property type="term" value="C:chromosome, centromeric region"/>
    <property type="evidence" value="ECO:0007669"/>
    <property type="project" value="UniProtKB-SubCell"/>
</dbReference>
<evidence type="ECO:0000256" key="2">
    <source>
        <dbReference type="ARBA" id="ARBA00004584"/>
    </source>
</evidence>
<dbReference type="InterPro" id="IPR013819">
    <property type="entry name" value="LipOase_C"/>
</dbReference>
<dbReference type="InterPro" id="IPR020993">
    <property type="entry name" value="Centromere_CenpK"/>
</dbReference>
<dbReference type="GO" id="GO:0000070">
    <property type="term" value="P:mitotic sister chromatid segregation"/>
    <property type="evidence" value="ECO:0007669"/>
    <property type="project" value="TreeGrafter"/>
</dbReference>
<dbReference type="GO" id="GO:0051382">
    <property type="term" value="P:kinetochore assembly"/>
    <property type="evidence" value="ECO:0007669"/>
    <property type="project" value="InterPro"/>
</dbReference>
<dbReference type="eggNOG" id="ENOG502RXW1">
    <property type="taxonomic scope" value="Eukaryota"/>
</dbReference>
<comment type="similarity">
    <text evidence="3">Belongs to the CENP-K/MCM22 family.</text>
</comment>
<evidence type="ECO:0000313" key="11">
    <source>
        <dbReference type="EMBL" id="KDN70932.1"/>
    </source>
</evidence>
<keyword evidence="6" id="KW-0539">Nucleus</keyword>
<evidence type="ECO:0000256" key="1">
    <source>
        <dbReference type="ARBA" id="ARBA00004123"/>
    </source>
</evidence>
<accession>A0A066XPW1</accession>
<evidence type="ECO:0000259" key="10">
    <source>
        <dbReference type="PROSITE" id="PS51393"/>
    </source>
</evidence>
<keyword evidence="4" id="KW-0158">Chromosome</keyword>
<feature type="coiled-coil region" evidence="8">
    <location>
        <begin position="107"/>
        <end position="178"/>
    </location>
</feature>
<reference evidence="12" key="1">
    <citation type="journal article" date="2014" name="Genome Announc.">
        <title>Draft genome sequence of Colletotrichum sublineola, a destructive pathogen of cultivated sorghum.</title>
        <authorList>
            <person name="Baroncelli R."/>
            <person name="Sanz-Martin J.M."/>
            <person name="Rech G.E."/>
            <person name="Sukno S.A."/>
            <person name="Thon M.R."/>
        </authorList>
    </citation>
    <scope>NUCLEOTIDE SEQUENCE [LARGE SCALE GENOMIC DNA]</scope>
    <source>
        <strain evidence="12">TX430BB</strain>
    </source>
</reference>
<dbReference type="OMA" id="IAQFHPK"/>
<gene>
    <name evidence="11" type="ORF">CSUB01_08149</name>
</gene>
<proteinExistence type="inferred from homology"/>
<feature type="domain" description="Lipoxygenase" evidence="10">
    <location>
        <begin position="1"/>
        <end position="79"/>
    </location>
</feature>
<dbReference type="HOGENOM" id="CLU_048926_0_0_1"/>
<evidence type="ECO:0000256" key="5">
    <source>
        <dbReference type="ARBA" id="ARBA00023054"/>
    </source>
</evidence>
<dbReference type="OrthoDB" id="9445768at2759"/>
<feature type="region of interest" description="Disordered" evidence="9">
    <location>
        <begin position="30"/>
        <end position="54"/>
    </location>
</feature>
<evidence type="ECO:0000256" key="4">
    <source>
        <dbReference type="ARBA" id="ARBA00022454"/>
    </source>
</evidence>
<evidence type="ECO:0000256" key="7">
    <source>
        <dbReference type="ARBA" id="ARBA00023328"/>
    </source>
</evidence>
<dbReference type="PROSITE" id="PS51393">
    <property type="entry name" value="LIPOXYGENASE_3"/>
    <property type="match status" value="1"/>
</dbReference>
<keyword evidence="5 8" id="KW-0175">Coiled coil</keyword>
<evidence type="ECO:0000313" key="12">
    <source>
        <dbReference type="Proteomes" id="UP000027238"/>
    </source>
</evidence>
<dbReference type="PANTHER" id="PTHR14401">
    <property type="entry name" value="CENTROMERE PROTEIN K"/>
    <property type="match status" value="1"/>
</dbReference>
<dbReference type="Proteomes" id="UP000027238">
    <property type="component" value="Unassembled WGS sequence"/>
</dbReference>
<dbReference type="PANTHER" id="PTHR14401:SF6">
    <property type="entry name" value="CENTROMERE PROTEIN K"/>
    <property type="match status" value="1"/>
</dbReference>
<organism evidence="11 12">
    <name type="scientific">Colletotrichum sublineola</name>
    <name type="common">Sorghum anthracnose fungus</name>
    <dbReference type="NCBI Taxonomy" id="1173701"/>
    <lineage>
        <taxon>Eukaryota</taxon>
        <taxon>Fungi</taxon>
        <taxon>Dikarya</taxon>
        <taxon>Ascomycota</taxon>
        <taxon>Pezizomycotina</taxon>
        <taxon>Sordariomycetes</taxon>
        <taxon>Hypocreomycetidae</taxon>
        <taxon>Glomerellales</taxon>
        <taxon>Glomerellaceae</taxon>
        <taxon>Colletotrichum</taxon>
        <taxon>Colletotrichum graminicola species complex</taxon>
    </lineage>
</organism>
<name>A0A066XPW1_COLSU</name>
<sequence length="328" mass="36786">MDGSPRPVGDRYALSLEQSLQELRQNIQQHKEKLAALQGSDSHRNRNPSGAGREPYEVMKSAFEQVAGTPPFVPFSESVLPALLALRKTHQTITESQAYLTSQGASLDRTKRRLEIEQANLADQKLLQQSLEKRIQSLKDEAESRMGLTPEQAAQERLDELRQKKKRYDRETSGLLKALRKFIDDHLAAQLAAEDLGGPVVGEMMEIDSDQLIAGFNAQGRPAKIKPKPDEDKRQRRLEEVWGLPQEDTGQKRGEADEAAAAGREMRALTEQLLNQLVESGGDSTMAYVKLHKETAAVRFLVRSKVAQFHPRDATKLKLIDFGRELDD</sequence>